<feature type="transmembrane region" description="Helical" evidence="1">
    <location>
        <begin position="36"/>
        <end position="53"/>
    </location>
</feature>
<accession>A0A7J7JP14</accession>
<sequence length="153" mass="17445">MGAIVYCQYEDVKEHGTSKPSWNSYQRTAYETFSRTGWAISLAWIVYACNYGYGGMVEVWSCHTQFSPNWRGWGPLGKLTFSVYLIHPLVIFIYLSNRRDLNYLEDFSVSYLYSAYLLLSYVGGGVLSVLFEWPSAGLEKLVFGKARKPASSK</sequence>
<dbReference type="PANTHER" id="PTHR11161:SF0">
    <property type="entry name" value="O-ACYLTRANSFERASE LIKE PROTEIN"/>
    <property type="match status" value="1"/>
</dbReference>
<keyword evidence="1" id="KW-0812">Transmembrane</keyword>
<reference evidence="2" key="1">
    <citation type="submission" date="2020-06" db="EMBL/GenBank/DDBJ databases">
        <title>Draft genome of Bugula neritina, a colonial animal packing powerful symbionts and potential medicines.</title>
        <authorList>
            <person name="Rayko M."/>
        </authorList>
    </citation>
    <scope>NUCLEOTIDE SEQUENCE [LARGE SCALE GENOMIC DNA]</scope>
    <source>
        <strain evidence="2">Kwan_BN1</strain>
    </source>
</reference>
<dbReference type="OrthoDB" id="207378at2759"/>
<feature type="transmembrane region" description="Helical" evidence="1">
    <location>
        <begin position="73"/>
        <end position="95"/>
    </location>
</feature>
<dbReference type="AlphaFoldDB" id="A0A7J7JP14"/>
<comment type="caution">
    <text evidence="2">The sequence shown here is derived from an EMBL/GenBank/DDBJ whole genome shotgun (WGS) entry which is preliminary data.</text>
</comment>
<evidence type="ECO:0000313" key="3">
    <source>
        <dbReference type="Proteomes" id="UP000593567"/>
    </source>
</evidence>
<dbReference type="InterPro" id="IPR052728">
    <property type="entry name" value="O2_lipid_transport_reg"/>
</dbReference>
<evidence type="ECO:0000313" key="2">
    <source>
        <dbReference type="EMBL" id="KAF6028092.1"/>
    </source>
</evidence>
<dbReference type="EMBL" id="VXIV02001991">
    <property type="protein sequence ID" value="KAF6028092.1"/>
    <property type="molecule type" value="Genomic_DNA"/>
</dbReference>
<keyword evidence="3" id="KW-1185">Reference proteome</keyword>
<proteinExistence type="predicted"/>
<keyword evidence="1" id="KW-1133">Transmembrane helix</keyword>
<evidence type="ECO:0008006" key="4">
    <source>
        <dbReference type="Google" id="ProtNLM"/>
    </source>
</evidence>
<protein>
    <recommendedName>
        <fullName evidence="4">Nrf-6</fullName>
    </recommendedName>
</protein>
<dbReference type="Proteomes" id="UP000593567">
    <property type="component" value="Unassembled WGS sequence"/>
</dbReference>
<organism evidence="2 3">
    <name type="scientific">Bugula neritina</name>
    <name type="common">Brown bryozoan</name>
    <name type="synonym">Sertularia neritina</name>
    <dbReference type="NCBI Taxonomy" id="10212"/>
    <lineage>
        <taxon>Eukaryota</taxon>
        <taxon>Metazoa</taxon>
        <taxon>Spiralia</taxon>
        <taxon>Lophotrochozoa</taxon>
        <taxon>Bryozoa</taxon>
        <taxon>Gymnolaemata</taxon>
        <taxon>Cheilostomatida</taxon>
        <taxon>Flustrina</taxon>
        <taxon>Buguloidea</taxon>
        <taxon>Bugulidae</taxon>
        <taxon>Bugula</taxon>
    </lineage>
</organism>
<keyword evidence="1" id="KW-0472">Membrane</keyword>
<evidence type="ECO:0000256" key="1">
    <source>
        <dbReference type="SAM" id="Phobius"/>
    </source>
</evidence>
<feature type="transmembrane region" description="Helical" evidence="1">
    <location>
        <begin position="107"/>
        <end position="131"/>
    </location>
</feature>
<dbReference type="PANTHER" id="PTHR11161">
    <property type="entry name" value="O-ACYLTRANSFERASE"/>
    <property type="match status" value="1"/>
</dbReference>
<name>A0A7J7JP14_BUGNE</name>
<gene>
    <name evidence="2" type="ORF">EB796_013603</name>
</gene>